<evidence type="ECO:0000313" key="2">
    <source>
        <dbReference type="EMBL" id="KAJ7027836.1"/>
    </source>
</evidence>
<comment type="caution">
    <text evidence="2">The sequence shown here is derived from an EMBL/GenBank/DDBJ whole genome shotgun (WGS) entry which is preliminary data.</text>
</comment>
<proteinExistence type="predicted"/>
<accession>A0AAD6SJ69</accession>
<dbReference type="AlphaFoldDB" id="A0AAD6SJ69"/>
<feature type="compositionally biased region" description="Basic and acidic residues" evidence="1">
    <location>
        <begin position="59"/>
        <end position="71"/>
    </location>
</feature>
<protein>
    <submittedName>
        <fullName evidence="2">Uncharacterized protein</fullName>
    </submittedName>
</protein>
<keyword evidence="3" id="KW-1185">Reference proteome</keyword>
<dbReference type="EMBL" id="JARJCM010000119">
    <property type="protein sequence ID" value="KAJ7027836.1"/>
    <property type="molecule type" value="Genomic_DNA"/>
</dbReference>
<name>A0AAD6SJ69_9AGAR</name>
<evidence type="ECO:0000313" key="3">
    <source>
        <dbReference type="Proteomes" id="UP001218188"/>
    </source>
</evidence>
<sequence>MSQNRSQSLPPSLPSSPFAFAPMAFAPASYILVPFAGYAMSSFPPWFPVAPPPAAKEAVAPKDKENKEKEAAPAPAPKVFGAGLPAPLLALMRDEEGPFLANEVFSVAPSQPLAPIVEAIPAAEWYAITRGRFVGVMDQFALSAVAISGVAHNANKAYATQALALDAFNKALTWGGVQIA</sequence>
<organism evidence="2 3">
    <name type="scientific">Mycena alexandri</name>
    <dbReference type="NCBI Taxonomy" id="1745969"/>
    <lineage>
        <taxon>Eukaryota</taxon>
        <taxon>Fungi</taxon>
        <taxon>Dikarya</taxon>
        <taxon>Basidiomycota</taxon>
        <taxon>Agaricomycotina</taxon>
        <taxon>Agaricomycetes</taxon>
        <taxon>Agaricomycetidae</taxon>
        <taxon>Agaricales</taxon>
        <taxon>Marasmiineae</taxon>
        <taxon>Mycenaceae</taxon>
        <taxon>Mycena</taxon>
    </lineage>
</organism>
<reference evidence="2" key="1">
    <citation type="submission" date="2023-03" db="EMBL/GenBank/DDBJ databases">
        <title>Massive genome expansion in bonnet fungi (Mycena s.s.) driven by repeated elements and novel gene families across ecological guilds.</title>
        <authorList>
            <consortium name="Lawrence Berkeley National Laboratory"/>
            <person name="Harder C.B."/>
            <person name="Miyauchi S."/>
            <person name="Viragh M."/>
            <person name="Kuo A."/>
            <person name="Thoen E."/>
            <person name="Andreopoulos B."/>
            <person name="Lu D."/>
            <person name="Skrede I."/>
            <person name="Drula E."/>
            <person name="Henrissat B."/>
            <person name="Morin E."/>
            <person name="Kohler A."/>
            <person name="Barry K."/>
            <person name="LaButti K."/>
            <person name="Morin E."/>
            <person name="Salamov A."/>
            <person name="Lipzen A."/>
            <person name="Mereny Z."/>
            <person name="Hegedus B."/>
            <person name="Baldrian P."/>
            <person name="Stursova M."/>
            <person name="Weitz H."/>
            <person name="Taylor A."/>
            <person name="Grigoriev I.V."/>
            <person name="Nagy L.G."/>
            <person name="Martin F."/>
            <person name="Kauserud H."/>
        </authorList>
    </citation>
    <scope>NUCLEOTIDE SEQUENCE</scope>
    <source>
        <strain evidence="2">CBHHK200</strain>
    </source>
</reference>
<feature type="region of interest" description="Disordered" evidence="1">
    <location>
        <begin position="57"/>
        <end position="77"/>
    </location>
</feature>
<evidence type="ECO:0000256" key="1">
    <source>
        <dbReference type="SAM" id="MobiDB-lite"/>
    </source>
</evidence>
<dbReference type="Proteomes" id="UP001218188">
    <property type="component" value="Unassembled WGS sequence"/>
</dbReference>
<gene>
    <name evidence="2" type="ORF">C8F04DRAFT_1266623</name>
</gene>